<accession>A0A6J6H0P5</accession>
<name>A0A6J6H0P5_9ZZZZ</name>
<dbReference type="InterPro" id="IPR050245">
    <property type="entry name" value="PrsA_foldase"/>
</dbReference>
<dbReference type="AlphaFoldDB" id="A0A6J6H0P5"/>
<dbReference type="PANTHER" id="PTHR47245:SF2">
    <property type="entry name" value="PEPTIDYL-PROLYL CIS-TRANS ISOMERASE HP_0175-RELATED"/>
    <property type="match status" value="1"/>
</dbReference>
<dbReference type="InterPro" id="IPR000297">
    <property type="entry name" value="PPIase_PpiC"/>
</dbReference>
<organism evidence="2">
    <name type="scientific">freshwater metagenome</name>
    <dbReference type="NCBI Taxonomy" id="449393"/>
    <lineage>
        <taxon>unclassified sequences</taxon>
        <taxon>metagenomes</taxon>
        <taxon>ecological metagenomes</taxon>
    </lineage>
</organism>
<sequence length="306" mass="32227">MLTTRRIITSTVALVAVLATMSSCSSVSNDAIRYNGESLAADDFEDLLVGFSQAVPSALSASGNITTTSAQAFLQDWISTQVLRAALTDAGVEISDENRAAALEGLQQANGFNEAPQHVQDFYVLAGSAQAAASQAFALGDEEIKEIYDQGAIQSGAVCLRAILTETQEQMDLVSALLSAGQDFAAIAQQFSVDATGANGGVISDESSGSECISQEIYESQFSPDFLTALADVPVGGLSVPFEIPNAGWVILLIRPYDEVSADLPVLIAGSAVTDVTDPFMQSAKIWVNPQYGRWDLESQSIVPLS</sequence>
<protein>
    <submittedName>
        <fullName evidence="2">Unannotated protein</fullName>
    </submittedName>
</protein>
<evidence type="ECO:0000313" key="2">
    <source>
        <dbReference type="EMBL" id="CAB4605863.1"/>
    </source>
</evidence>
<dbReference type="PANTHER" id="PTHR47245">
    <property type="entry name" value="PEPTIDYLPROLYL ISOMERASE"/>
    <property type="match status" value="1"/>
</dbReference>
<dbReference type="InterPro" id="IPR046357">
    <property type="entry name" value="PPIase_dom_sf"/>
</dbReference>
<evidence type="ECO:0000259" key="1">
    <source>
        <dbReference type="PROSITE" id="PS50198"/>
    </source>
</evidence>
<dbReference type="EMBL" id="CAEZUK010000181">
    <property type="protein sequence ID" value="CAB4605863.1"/>
    <property type="molecule type" value="Genomic_DNA"/>
</dbReference>
<dbReference type="Gene3D" id="3.10.50.40">
    <property type="match status" value="1"/>
</dbReference>
<dbReference type="PROSITE" id="PS51257">
    <property type="entry name" value="PROKAR_LIPOPROTEIN"/>
    <property type="match status" value="1"/>
</dbReference>
<proteinExistence type="predicted"/>
<dbReference type="Pfam" id="PF00639">
    <property type="entry name" value="Rotamase"/>
    <property type="match status" value="1"/>
</dbReference>
<dbReference type="PROSITE" id="PS50198">
    <property type="entry name" value="PPIC_PPIASE_2"/>
    <property type="match status" value="1"/>
</dbReference>
<gene>
    <name evidence="2" type="ORF">UFOPK1820_01051</name>
</gene>
<dbReference type="GO" id="GO:0003755">
    <property type="term" value="F:peptidyl-prolyl cis-trans isomerase activity"/>
    <property type="evidence" value="ECO:0007669"/>
    <property type="project" value="InterPro"/>
</dbReference>
<feature type="domain" description="PpiC" evidence="1">
    <location>
        <begin position="155"/>
        <end position="255"/>
    </location>
</feature>
<dbReference type="SUPFAM" id="SSF54534">
    <property type="entry name" value="FKBP-like"/>
    <property type="match status" value="1"/>
</dbReference>
<reference evidence="2" key="1">
    <citation type="submission" date="2020-05" db="EMBL/GenBank/DDBJ databases">
        <authorList>
            <person name="Chiriac C."/>
            <person name="Salcher M."/>
            <person name="Ghai R."/>
            <person name="Kavagutti S V."/>
        </authorList>
    </citation>
    <scope>NUCLEOTIDE SEQUENCE</scope>
</reference>